<dbReference type="InterPro" id="IPR029061">
    <property type="entry name" value="THDP-binding"/>
</dbReference>
<protein>
    <submittedName>
        <fullName evidence="4">Pyruvate synthase subunit PorB</fullName>
        <ecNumber evidence="4">1.2.7.1</ecNumber>
    </submittedName>
</protein>
<evidence type="ECO:0000313" key="4">
    <source>
        <dbReference type="EMBL" id="QNO57038.1"/>
    </source>
</evidence>
<organism evidence="4">
    <name type="scientific">Candidatus Methanophaga sp. ANME-1 ERB7</name>
    <dbReference type="NCBI Taxonomy" id="2759913"/>
    <lineage>
        <taxon>Archaea</taxon>
        <taxon>Methanobacteriati</taxon>
        <taxon>Methanobacteriota</taxon>
        <taxon>Stenosarchaea group</taxon>
        <taxon>Methanomicrobia</taxon>
        <taxon>Candidatus Methanophagales</taxon>
        <taxon>Candidatus Methanophagaceae</taxon>
        <taxon>Candidatus Methanophaga</taxon>
    </lineage>
</organism>
<dbReference type="PANTHER" id="PTHR42897">
    <property type="entry name" value="PYRUVATE SYNTHASE SUBUNIT PORB"/>
    <property type="match status" value="1"/>
</dbReference>
<dbReference type="CDD" id="cd03376">
    <property type="entry name" value="TPP_PFOR_porB_like"/>
    <property type="match status" value="1"/>
</dbReference>
<feature type="domain" description="Thiamine pyrophosphate enzyme TPP-binding" evidence="3">
    <location>
        <begin position="52"/>
        <end position="221"/>
    </location>
</feature>
<keyword evidence="4" id="KW-0670">Pyruvate</keyword>
<dbReference type="GO" id="GO:0030976">
    <property type="term" value="F:thiamine pyrophosphate binding"/>
    <property type="evidence" value="ECO:0007669"/>
    <property type="project" value="InterPro"/>
</dbReference>
<dbReference type="GO" id="GO:0019164">
    <property type="term" value="F:pyruvate synthase activity"/>
    <property type="evidence" value="ECO:0007669"/>
    <property type="project" value="UniProtKB-EC"/>
</dbReference>
<comment type="subunit">
    <text evidence="1">Heterotetramer of one alpha, one beta, one delta and one gamma chain.</text>
</comment>
<dbReference type="Gene3D" id="3.40.50.970">
    <property type="match status" value="2"/>
</dbReference>
<dbReference type="Pfam" id="PF02775">
    <property type="entry name" value="TPP_enzyme_C"/>
    <property type="match status" value="1"/>
</dbReference>
<sequence length="310" mass="34111">MEKEEDLFVPRQVTTEENFASGHRACIGCGEALAVRHVCKALGKNVIIVTATGCIEIFSSLLPQTSWQMAWIHTLFENVAAVMSGIESAYKVRVRKGKIPDKNVKFVGFGGDGATTDIGLQALSGAMERGHDFLYVCYDNEAYMNTGIQRSSSTPYGAWTTTAPVGKKSSIGQVTWKKNMPEIAVAHNIPYVATACPSYPLDLMAKVKRGAEMDGPAYIHILSVCPTGWRSPTDITIELGRLAVETGVFPLYEVINGEYNLSVDLPDLKPVTEYLKKQGRFKHLNDDTIATIQTRVEEDYVKLREKAGVK</sequence>
<gene>
    <name evidence="4" type="primary">porB</name>
    <name evidence="4" type="ORF">PEKJEAHP_00039</name>
</gene>
<dbReference type="NCBIfam" id="NF008819">
    <property type="entry name" value="PRK11865.1"/>
    <property type="match status" value="1"/>
</dbReference>
<proteinExistence type="predicted"/>
<accession>A0A7G9Z9V4</accession>
<dbReference type="EC" id="1.2.7.1" evidence="4"/>
<dbReference type="EMBL" id="MT631676">
    <property type="protein sequence ID" value="QNO57038.1"/>
    <property type="molecule type" value="Genomic_DNA"/>
</dbReference>
<dbReference type="SUPFAM" id="SSF52518">
    <property type="entry name" value="Thiamin diphosphate-binding fold (THDP-binding)"/>
    <property type="match status" value="1"/>
</dbReference>
<evidence type="ECO:0000259" key="3">
    <source>
        <dbReference type="Pfam" id="PF02775"/>
    </source>
</evidence>
<dbReference type="PANTHER" id="PTHR42897:SF2">
    <property type="entry name" value="PYRUVATE SYNTHASE SUBUNIT PORB"/>
    <property type="match status" value="1"/>
</dbReference>
<dbReference type="AlphaFoldDB" id="A0A7G9Z9V4"/>
<keyword evidence="2 4" id="KW-0560">Oxidoreductase</keyword>
<evidence type="ECO:0000256" key="1">
    <source>
        <dbReference type="ARBA" id="ARBA00011595"/>
    </source>
</evidence>
<name>A0A7G9Z9V4_9EURY</name>
<dbReference type="InterPro" id="IPR051479">
    <property type="entry name" value="PorB-like"/>
</dbReference>
<dbReference type="InterPro" id="IPR011766">
    <property type="entry name" value="TPP_enzyme_TPP-bd"/>
</dbReference>
<reference evidence="4" key="1">
    <citation type="submission" date="2020-06" db="EMBL/GenBank/DDBJ databases">
        <title>Unique genomic features of the anaerobic methanotrophic archaea.</title>
        <authorList>
            <person name="Chadwick G.L."/>
            <person name="Skennerton C.T."/>
            <person name="Laso-Perez R."/>
            <person name="Leu A.O."/>
            <person name="Speth D.R."/>
            <person name="Yu H."/>
            <person name="Morgan-Lang C."/>
            <person name="Hatzenpichler R."/>
            <person name="Goudeau D."/>
            <person name="Malmstrom R."/>
            <person name="Brazelton W.J."/>
            <person name="Woyke T."/>
            <person name="Hallam S.J."/>
            <person name="Tyson G.W."/>
            <person name="Wegener G."/>
            <person name="Boetius A."/>
            <person name="Orphan V."/>
        </authorList>
    </citation>
    <scope>NUCLEOTIDE SEQUENCE</scope>
</reference>
<evidence type="ECO:0000256" key="2">
    <source>
        <dbReference type="ARBA" id="ARBA00023002"/>
    </source>
</evidence>